<dbReference type="STRING" id="441112.SAMN04488094_102310"/>
<accession>A0A1I1FVT6</accession>
<keyword evidence="1" id="KW-0472">Membrane</keyword>
<sequence length="60" mass="6652">MKRHTMGRAPDYTVAALVTAGVNLFCLLLALRLTLGWPAVALTALLLNHLLDRLARRRRG</sequence>
<dbReference type="RefSeq" id="WP_093359673.1">
    <property type="nucleotide sequence ID" value="NZ_FOLG01000002.1"/>
</dbReference>
<keyword evidence="1" id="KW-0812">Transmembrane</keyword>
<evidence type="ECO:0000256" key="1">
    <source>
        <dbReference type="SAM" id="Phobius"/>
    </source>
</evidence>
<keyword evidence="3" id="KW-1185">Reference proteome</keyword>
<organism evidence="2 3">
    <name type="scientific">Tropicimonas isoalkanivorans</name>
    <dbReference type="NCBI Taxonomy" id="441112"/>
    <lineage>
        <taxon>Bacteria</taxon>
        <taxon>Pseudomonadati</taxon>
        <taxon>Pseudomonadota</taxon>
        <taxon>Alphaproteobacteria</taxon>
        <taxon>Rhodobacterales</taxon>
        <taxon>Roseobacteraceae</taxon>
        <taxon>Tropicimonas</taxon>
    </lineage>
</organism>
<proteinExistence type="predicted"/>
<reference evidence="2 3" key="1">
    <citation type="submission" date="2016-10" db="EMBL/GenBank/DDBJ databases">
        <authorList>
            <person name="de Groot N.N."/>
        </authorList>
    </citation>
    <scope>NUCLEOTIDE SEQUENCE [LARGE SCALE GENOMIC DNA]</scope>
    <source>
        <strain evidence="2 3">DSM 19548</strain>
    </source>
</reference>
<keyword evidence="1" id="KW-1133">Transmembrane helix</keyword>
<dbReference type="AlphaFoldDB" id="A0A1I1FVT6"/>
<evidence type="ECO:0000313" key="2">
    <source>
        <dbReference type="EMBL" id="SFC03567.1"/>
    </source>
</evidence>
<gene>
    <name evidence="2" type="ORF">SAMN04488094_102310</name>
</gene>
<dbReference type="Proteomes" id="UP000198728">
    <property type="component" value="Unassembled WGS sequence"/>
</dbReference>
<feature type="transmembrane region" description="Helical" evidence="1">
    <location>
        <begin position="37"/>
        <end position="55"/>
    </location>
</feature>
<name>A0A1I1FVT6_9RHOB</name>
<evidence type="ECO:0000313" key="3">
    <source>
        <dbReference type="Proteomes" id="UP000198728"/>
    </source>
</evidence>
<feature type="transmembrane region" description="Helical" evidence="1">
    <location>
        <begin position="12"/>
        <end position="31"/>
    </location>
</feature>
<dbReference type="EMBL" id="FOLG01000002">
    <property type="protein sequence ID" value="SFC03567.1"/>
    <property type="molecule type" value="Genomic_DNA"/>
</dbReference>
<protein>
    <submittedName>
        <fullName evidence="2">Uncharacterized protein</fullName>
    </submittedName>
</protein>